<name>A0ABQ8GDD3_9PEZI</name>
<evidence type="ECO:0000313" key="1">
    <source>
        <dbReference type="EMBL" id="KAH7052365.1"/>
    </source>
</evidence>
<gene>
    <name evidence="1" type="ORF">B0J12DRAFT_71196</name>
</gene>
<accession>A0ABQ8GDD3</accession>
<evidence type="ECO:0008006" key="3">
    <source>
        <dbReference type="Google" id="ProtNLM"/>
    </source>
</evidence>
<proteinExistence type="predicted"/>
<evidence type="ECO:0000313" key="2">
    <source>
        <dbReference type="Proteomes" id="UP000774617"/>
    </source>
</evidence>
<sequence>MEIRGFGRSGLGSISGVAFSFFPLRDGVGSFVRDGGGNGDFVAVKMMVASRPSLLRYSKEPMADFPESLFLVGSVCVLRVSRVNFLPAAWFLILWRGRTTEMRYSASVFGSFIGRAPCNFVSDAVPFSVSLSLPFRCYRREKIGGNLAALFLFTSSLSLFGDPSGKKITKRAMCTPTFFSWLRLLACGPAGRPRKDIPLNER</sequence>
<comment type="caution">
    <text evidence="1">The sequence shown here is derived from an EMBL/GenBank/DDBJ whole genome shotgun (WGS) entry which is preliminary data.</text>
</comment>
<reference evidence="1 2" key="1">
    <citation type="journal article" date="2021" name="Nat. Commun.">
        <title>Genetic determinants of endophytism in the Arabidopsis root mycobiome.</title>
        <authorList>
            <person name="Mesny F."/>
            <person name="Miyauchi S."/>
            <person name="Thiergart T."/>
            <person name="Pickel B."/>
            <person name="Atanasova L."/>
            <person name="Karlsson M."/>
            <person name="Huettel B."/>
            <person name="Barry K.W."/>
            <person name="Haridas S."/>
            <person name="Chen C."/>
            <person name="Bauer D."/>
            <person name="Andreopoulos W."/>
            <person name="Pangilinan J."/>
            <person name="LaButti K."/>
            <person name="Riley R."/>
            <person name="Lipzen A."/>
            <person name="Clum A."/>
            <person name="Drula E."/>
            <person name="Henrissat B."/>
            <person name="Kohler A."/>
            <person name="Grigoriev I.V."/>
            <person name="Martin F.M."/>
            <person name="Hacquard S."/>
        </authorList>
    </citation>
    <scope>NUCLEOTIDE SEQUENCE [LARGE SCALE GENOMIC DNA]</scope>
    <source>
        <strain evidence="1 2">MPI-SDFR-AT-0080</strain>
    </source>
</reference>
<organism evidence="1 2">
    <name type="scientific">Macrophomina phaseolina</name>
    <dbReference type="NCBI Taxonomy" id="35725"/>
    <lineage>
        <taxon>Eukaryota</taxon>
        <taxon>Fungi</taxon>
        <taxon>Dikarya</taxon>
        <taxon>Ascomycota</taxon>
        <taxon>Pezizomycotina</taxon>
        <taxon>Dothideomycetes</taxon>
        <taxon>Dothideomycetes incertae sedis</taxon>
        <taxon>Botryosphaeriales</taxon>
        <taxon>Botryosphaeriaceae</taxon>
        <taxon>Macrophomina</taxon>
    </lineage>
</organism>
<protein>
    <recommendedName>
        <fullName evidence="3">Protein kinase domain-containing protein</fullName>
    </recommendedName>
</protein>
<keyword evidence="2" id="KW-1185">Reference proteome</keyword>
<dbReference type="Proteomes" id="UP000774617">
    <property type="component" value="Unassembled WGS sequence"/>
</dbReference>
<dbReference type="EMBL" id="JAGTJR010000011">
    <property type="protein sequence ID" value="KAH7052365.1"/>
    <property type="molecule type" value="Genomic_DNA"/>
</dbReference>